<keyword evidence="2" id="KW-1185">Reference proteome</keyword>
<accession>A0A4Y6V1W7</accession>
<sequence length="228" mass="25673">MNLFHEAERVILQPNQRQPALNTPLGSLAFSLTVSGQTYLPSHYGALQQGGSFYHYESDTFDCELVLCRPALDARLSLALQECWGAVFRIKSHAPTTIRGCGFSAFWQEGFSWSESGSDTGEHLEAVVYENPEYRLHLGTQDGHMLMIRKHRGDRIPQSLNLESDFEQHGLITSSEQGIEVPMTEIEPHETCQIHFVAAWTRNMEEDNSTWLAVDQLAANILHTEGLL</sequence>
<dbReference type="RefSeq" id="WP_141449198.1">
    <property type="nucleotide sequence ID" value="NZ_CP041217.1"/>
</dbReference>
<dbReference type="AlphaFoldDB" id="A0A4Y6V1W7"/>
<organism evidence="1 2">
    <name type="scientific">Saccharibacillus brassicae</name>
    <dbReference type="NCBI Taxonomy" id="2583377"/>
    <lineage>
        <taxon>Bacteria</taxon>
        <taxon>Bacillati</taxon>
        <taxon>Bacillota</taxon>
        <taxon>Bacilli</taxon>
        <taxon>Bacillales</taxon>
        <taxon>Paenibacillaceae</taxon>
        <taxon>Saccharibacillus</taxon>
    </lineage>
</organism>
<reference evidence="1 2" key="1">
    <citation type="submission" date="2019-06" db="EMBL/GenBank/DDBJ databases">
        <title>Saccharibacillus brassicae sp. nov., an endophytic bacterium isolated from Chinese cabbage seeds (Brassica pekinensis).</title>
        <authorList>
            <person name="Jiang L."/>
            <person name="Lee J."/>
            <person name="Kim S.W."/>
        </authorList>
    </citation>
    <scope>NUCLEOTIDE SEQUENCE [LARGE SCALE GENOMIC DNA]</scope>
    <source>
        <strain evidence="2">KCTC 43072 / ATSA2</strain>
    </source>
</reference>
<name>A0A4Y6V1W7_SACBS</name>
<dbReference type="OrthoDB" id="2632514at2"/>
<evidence type="ECO:0000313" key="1">
    <source>
        <dbReference type="EMBL" id="QDH22656.1"/>
    </source>
</evidence>
<proteinExistence type="predicted"/>
<dbReference type="KEGG" id="saca:FFV09_18485"/>
<evidence type="ECO:0000313" key="2">
    <source>
        <dbReference type="Proteomes" id="UP000316968"/>
    </source>
</evidence>
<dbReference type="Proteomes" id="UP000316968">
    <property type="component" value="Chromosome"/>
</dbReference>
<protein>
    <submittedName>
        <fullName evidence="1">Uncharacterized protein</fullName>
    </submittedName>
</protein>
<gene>
    <name evidence="1" type="ORF">FFV09_18485</name>
</gene>
<dbReference type="EMBL" id="CP041217">
    <property type="protein sequence ID" value="QDH22656.1"/>
    <property type="molecule type" value="Genomic_DNA"/>
</dbReference>